<keyword evidence="2 8" id="KW-0813">Transport</keyword>
<comment type="subcellular location">
    <subcellularLocation>
        <location evidence="1 8">Cell outer membrane</location>
        <topology evidence="1 8">Multi-pass membrane protein</topology>
    </subcellularLocation>
</comment>
<feature type="domain" description="TonB-dependent receptor-like beta-barrel" evidence="11">
    <location>
        <begin position="245"/>
        <end position="710"/>
    </location>
</feature>
<proteinExistence type="inferred from homology"/>
<organism evidence="13 14">
    <name type="scientific">Woeseia oceani</name>
    <dbReference type="NCBI Taxonomy" id="1548547"/>
    <lineage>
        <taxon>Bacteria</taxon>
        <taxon>Pseudomonadati</taxon>
        <taxon>Pseudomonadota</taxon>
        <taxon>Gammaproteobacteria</taxon>
        <taxon>Woeseiales</taxon>
        <taxon>Woeseiaceae</taxon>
        <taxon>Woeseia</taxon>
    </lineage>
</organism>
<dbReference type="InterPro" id="IPR036942">
    <property type="entry name" value="Beta-barrel_TonB_sf"/>
</dbReference>
<evidence type="ECO:0000313" key="14">
    <source>
        <dbReference type="Proteomes" id="UP000092695"/>
    </source>
</evidence>
<dbReference type="PANTHER" id="PTHR30442:SF0">
    <property type="entry name" value="FE(3+) DICITRATE TRANSPORT PROTEIN FECA"/>
    <property type="match status" value="1"/>
</dbReference>
<feature type="signal peptide" evidence="10">
    <location>
        <begin position="1"/>
        <end position="25"/>
    </location>
</feature>
<evidence type="ECO:0008006" key="15">
    <source>
        <dbReference type="Google" id="ProtNLM"/>
    </source>
</evidence>
<dbReference type="PANTHER" id="PTHR30442">
    <property type="entry name" value="IRON III DICITRATE TRANSPORT PROTEIN FECA"/>
    <property type="match status" value="1"/>
</dbReference>
<evidence type="ECO:0000256" key="3">
    <source>
        <dbReference type="ARBA" id="ARBA00022452"/>
    </source>
</evidence>
<evidence type="ECO:0000256" key="4">
    <source>
        <dbReference type="ARBA" id="ARBA00022692"/>
    </source>
</evidence>
<evidence type="ECO:0000256" key="8">
    <source>
        <dbReference type="PROSITE-ProRule" id="PRU01360"/>
    </source>
</evidence>
<dbReference type="InterPro" id="IPR012910">
    <property type="entry name" value="Plug_dom"/>
</dbReference>
<evidence type="ECO:0000256" key="6">
    <source>
        <dbReference type="ARBA" id="ARBA00023136"/>
    </source>
</evidence>
<dbReference type="Gene3D" id="2.40.170.20">
    <property type="entry name" value="TonB-dependent receptor, beta-barrel domain"/>
    <property type="match status" value="1"/>
</dbReference>
<dbReference type="RefSeq" id="WP_068619546.1">
    <property type="nucleotide sequence ID" value="NZ_CP016268.1"/>
</dbReference>
<dbReference type="InterPro" id="IPR037066">
    <property type="entry name" value="Plug_dom_sf"/>
</dbReference>
<keyword evidence="3 8" id="KW-1134">Transmembrane beta strand</keyword>
<sequence length="740" mass="80796">MHHPLRSTARAGGVLMLLTGMPLFAQDLAASGASEPLDNVTIIGHRRDVSDIPGSAHVVDNEELNAFMQSDVMRVLRTVPGVYVQEEDGFGLRPNIGIRGSGLDRSARIALLEDGVLIAPAPYAASSAYYFPTQRRMHAVEVLKGPAAITVGPRTTGGAINLISTPIPDELSANIDLRLGQNDSVDAHLNAGNRGERFSWLVETVQSVSDGFKTIDGPAGNETGFDIEDYMVKLQFDSDPNARLNQSLRLKAGYTDQVSDETYLGLTEADVAADPNRRYAASAGDRFLGEHEQLQLSYLVDNDGPWRAEVTAYRNNFARNWFKLQSVNGAGMSSVLEDPVTYATELAYLQGTTSPDDAIIKRHNSREYYSQGIQGSLSWDLNVGDTEIALTGGVRLHEDEEDRLQQDDGFRMQDMQLVQTSTGAPGSATNRVSDARVTALFLTSEIRTGNWIFAPGMRFEDIDMTRYDYSTSDPSRALGPTQVRDNSVSVVIPGMGALYRVSDHWRLLAGVHKGFNPPGPGSSAQEEESLNMEFGARYANDALTFESIWFINDYDNLVGTVTASTGGNGQIGDQFDGGEVTVQGLELSAGYTLAGLANGSLQMPLALEYTWTREAEFHNAFESGFEPWGDVAVGDELPYIPEHQLRLTAGLEADKLGVNLAANYVGRMRTVAGQGGYASSETIDSHVVWDLVGRWHFNDQFSSYVKVDNLFDETYVAARRPAGLRPGLERTAWVGLSYRL</sequence>
<protein>
    <recommendedName>
        <fullName evidence="15">TonB-dependent receptor</fullName>
    </recommendedName>
</protein>
<dbReference type="Pfam" id="PF00593">
    <property type="entry name" value="TonB_dep_Rec_b-barrel"/>
    <property type="match status" value="1"/>
</dbReference>
<gene>
    <name evidence="13" type="ORF">BA177_16240</name>
</gene>
<name>A0A193LLR6_9GAMM</name>
<dbReference type="Proteomes" id="UP000092695">
    <property type="component" value="Chromosome"/>
</dbReference>
<dbReference type="AlphaFoldDB" id="A0A193LLR6"/>
<accession>A0A193LLR6</accession>
<dbReference type="SUPFAM" id="SSF56935">
    <property type="entry name" value="Porins"/>
    <property type="match status" value="1"/>
</dbReference>
<evidence type="ECO:0000256" key="10">
    <source>
        <dbReference type="SAM" id="SignalP"/>
    </source>
</evidence>
<evidence type="ECO:0000259" key="11">
    <source>
        <dbReference type="Pfam" id="PF00593"/>
    </source>
</evidence>
<dbReference type="EMBL" id="CP016268">
    <property type="protein sequence ID" value="ANO53329.1"/>
    <property type="molecule type" value="Genomic_DNA"/>
</dbReference>
<evidence type="ECO:0000256" key="5">
    <source>
        <dbReference type="ARBA" id="ARBA00023077"/>
    </source>
</evidence>
<evidence type="ECO:0000256" key="9">
    <source>
        <dbReference type="RuleBase" id="RU003357"/>
    </source>
</evidence>
<dbReference type="STRING" id="1548547.BA177_16240"/>
<comment type="similarity">
    <text evidence="8 9">Belongs to the TonB-dependent receptor family.</text>
</comment>
<dbReference type="GO" id="GO:0009279">
    <property type="term" value="C:cell outer membrane"/>
    <property type="evidence" value="ECO:0007669"/>
    <property type="project" value="UniProtKB-SubCell"/>
</dbReference>
<evidence type="ECO:0000259" key="12">
    <source>
        <dbReference type="Pfam" id="PF07715"/>
    </source>
</evidence>
<evidence type="ECO:0000256" key="7">
    <source>
        <dbReference type="ARBA" id="ARBA00023237"/>
    </source>
</evidence>
<keyword evidence="10" id="KW-0732">Signal</keyword>
<feature type="domain" description="TonB-dependent receptor plug" evidence="12">
    <location>
        <begin position="49"/>
        <end position="159"/>
    </location>
</feature>
<dbReference type="InterPro" id="IPR000531">
    <property type="entry name" value="Beta-barrel_TonB"/>
</dbReference>
<evidence type="ECO:0000256" key="2">
    <source>
        <dbReference type="ARBA" id="ARBA00022448"/>
    </source>
</evidence>
<reference evidence="13 14" key="1">
    <citation type="submission" date="2016-06" db="EMBL/GenBank/DDBJ databases">
        <title>Complete genome sequence of a deep-branching marine Gamma Proteobacterium Woeseia oceani type strain XK5.</title>
        <authorList>
            <person name="Mu D."/>
            <person name="Du Z."/>
        </authorList>
    </citation>
    <scope>NUCLEOTIDE SEQUENCE [LARGE SCALE GENOMIC DNA]</scope>
    <source>
        <strain evidence="13 14">XK5</strain>
    </source>
</reference>
<evidence type="ECO:0000313" key="13">
    <source>
        <dbReference type="EMBL" id="ANO53329.1"/>
    </source>
</evidence>
<evidence type="ECO:0000256" key="1">
    <source>
        <dbReference type="ARBA" id="ARBA00004571"/>
    </source>
</evidence>
<dbReference type="Pfam" id="PF07715">
    <property type="entry name" value="Plug"/>
    <property type="match status" value="1"/>
</dbReference>
<dbReference type="Gene3D" id="2.170.130.10">
    <property type="entry name" value="TonB-dependent receptor, plug domain"/>
    <property type="match status" value="1"/>
</dbReference>
<feature type="chain" id="PRO_5008260424" description="TonB-dependent receptor" evidence="10">
    <location>
        <begin position="26"/>
        <end position="740"/>
    </location>
</feature>
<keyword evidence="14" id="KW-1185">Reference proteome</keyword>
<dbReference type="PROSITE" id="PS52016">
    <property type="entry name" value="TONB_DEPENDENT_REC_3"/>
    <property type="match status" value="1"/>
</dbReference>
<keyword evidence="4 8" id="KW-0812">Transmembrane</keyword>
<keyword evidence="5 9" id="KW-0798">TonB box</keyword>
<dbReference type="InterPro" id="IPR039426">
    <property type="entry name" value="TonB-dep_rcpt-like"/>
</dbReference>
<dbReference type="GO" id="GO:0033214">
    <property type="term" value="P:siderophore-iron import into cell"/>
    <property type="evidence" value="ECO:0007669"/>
    <property type="project" value="TreeGrafter"/>
</dbReference>
<keyword evidence="6 8" id="KW-0472">Membrane</keyword>
<keyword evidence="7 8" id="KW-0998">Cell outer membrane</keyword>
<dbReference type="KEGG" id="woc:BA177_16240"/>